<gene>
    <name evidence="2" type="ORF">WA026_015804</name>
</gene>
<keyword evidence="1" id="KW-0732">Signal</keyword>
<dbReference type="Proteomes" id="UP001431783">
    <property type="component" value="Unassembled WGS sequence"/>
</dbReference>
<feature type="chain" id="PRO_5043318177" evidence="1">
    <location>
        <begin position="16"/>
        <end position="148"/>
    </location>
</feature>
<proteinExistence type="predicted"/>
<reference evidence="2 3" key="1">
    <citation type="submission" date="2023-03" db="EMBL/GenBank/DDBJ databases">
        <title>Genome insight into feeding habits of ladybird beetles.</title>
        <authorList>
            <person name="Li H.-S."/>
            <person name="Huang Y.-H."/>
            <person name="Pang H."/>
        </authorList>
    </citation>
    <scope>NUCLEOTIDE SEQUENCE [LARGE SCALE GENOMIC DNA]</scope>
    <source>
        <strain evidence="2">SYSU_2023b</strain>
        <tissue evidence="2">Whole body</tissue>
    </source>
</reference>
<keyword evidence="3" id="KW-1185">Reference proteome</keyword>
<dbReference type="AlphaFoldDB" id="A0AAW1V0K3"/>
<feature type="non-terminal residue" evidence="2">
    <location>
        <position position="148"/>
    </location>
</feature>
<accession>A0AAW1V0K3</accession>
<comment type="caution">
    <text evidence="2">The sequence shown here is derived from an EMBL/GenBank/DDBJ whole genome shotgun (WGS) entry which is preliminary data.</text>
</comment>
<evidence type="ECO:0000256" key="1">
    <source>
        <dbReference type="SAM" id="SignalP"/>
    </source>
</evidence>
<feature type="signal peptide" evidence="1">
    <location>
        <begin position="1"/>
        <end position="15"/>
    </location>
</feature>
<evidence type="ECO:0000313" key="2">
    <source>
        <dbReference type="EMBL" id="KAK9886293.1"/>
    </source>
</evidence>
<name>A0AAW1V0K3_9CUCU</name>
<organism evidence="2 3">
    <name type="scientific">Henosepilachna vigintioctopunctata</name>
    <dbReference type="NCBI Taxonomy" id="420089"/>
    <lineage>
        <taxon>Eukaryota</taxon>
        <taxon>Metazoa</taxon>
        <taxon>Ecdysozoa</taxon>
        <taxon>Arthropoda</taxon>
        <taxon>Hexapoda</taxon>
        <taxon>Insecta</taxon>
        <taxon>Pterygota</taxon>
        <taxon>Neoptera</taxon>
        <taxon>Endopterygota</taxon>
        <taxon>Coleoptera</taxon>
        <taxon>Polyphaga</taxon>
        <taxon>Cucujiformia</taxon>
        <taxon>Coccinelloidea</taxon>
        <taxon>Coccinellidae</taxon>
        <taxon>Epilachninae</taxon>
        <taxon>Epilachnini</taxon>
        <taxon>Henosepilachna</taxon>
    </lineage>
</organism>
<protein>
    <submittedName>
        <fullName evidence="2">Uncharacterized protein</fullName>
    </submittedName>
</protein>
<dbReference type="EMBL" id="JARQZJ010000099">
    <property type="protein sequence ID" value="KAK9886293.1"/>
    <property type="molecule type" value="Genomic_DNA"/>
</dbReference>
<evidence type="ECO:0000313" key="3">
    <source>
        <dbReference type="Proteomes" id="UP001431783"/>
    </source>
</evidence>
<sequence>MQIGNLLLLLSCALSGLPDVGDHHGKSCTVLRQAEKFTSPSNRQYYMQYKREYIKEIRKAKIAANDDYINSASNPTKSMWQIINKNIGNIKRNIESSGLTSEDFNNYFLGIANRLVKDMEKGDIDPLDNLRNMDIPNHFTFSKVTFNE</sequence>